<dbReference type="SUPFAM" id="SSF54184">
    <property type="entry name" value="Penicillin-binding protein 2x (pbp-2x), c-terminal domain"/>
    <property type="match status" value="2"/>
</dbReference>
<dbReference type="InterPro" id="IPR005543">
    <property type="entry name" value="PASTA_dom"/>
</dbReference>
<comment type="pathway">
    <text evidence="2">Cell wall biogenesis; peptidoglycan biosynthesis.</text>
</comment>
<feature type="domain" description="PASTA" evidence="8">
    <location>
        <begin position="596"/>
        <end position="656"/>
    </location>
</feature>
<dbReference type="PROSITE" id="PS51178">
    <property type="entry name" value="PASTA"/>
    <property type="match status" value="1"/>
</dbReference>
<evidence type="ECO:0000313" key="9">
    <source>
        <dbReference type="EMBL" id="MBP0724809.1"/>
    </source>
</evidence>
<keyword evidence="10" id="KW-1185">Reference proteome</keyword>
<evidence type="ECO:0000256" key="4">
    <source>
        <dbReference type="ARBA" id="ARBA00012448"/>
    </source>
</evidence>
<organism evidence="9 10">
    <name type="scientific">Gottfriedia endophytica</name>
    <dbReference type="NCBI Taxonomy" id="2820819"/>
    <lineage>
        <taxon>Bacteria</taxon>
        <taxon>Bacillati</taxon>
        <taxon>Bacillota</taxon>
        <taxon>Bacilli</taxon>
        <taxon>Bacillales</taxon>
        <taxon>Bacillaceae</taxon>
        <taxon>Gottfriedia</taxon>
    </lineage>
</organism>
<dbReference type="GO" id="GO:0005886">
    <property type="term" value="C:plasma membrane"/>
    <property type="evidence" value="ECO:0007669"/>
    <property type="project" value="TreeGrafter"/>
</dbReference>
<dbReference type="Pfam" id="PF03717">
    <property type="entry name" value="PBP_dimer"/>
    <property type="match status" value="1"/>
</dbReference>
<dbReference type="GO" id="GO:0008658">
    <property type="term" value="F:penicillin binding"/>
    <property type="evidence" value="ECO:0007669"/>
    <property type="project" value="InterPro"/>
</dbReference>
<dbReference type="CDD" id="cd06576">
    <property type="entry name" value="PASTA_Pbp2x-like_1"/>
    <property type="match status" value="1"/>
</dbReference>
<evidence type="ECO:0000256" key="5">
    <source>
        <dbReference type="ARBA" id="ARBA00023136"/>
    </source>
</evidence>
<comment type="caution">
    <text evidence="9">The sequence shown here is derived from an EMBL/GenBank/DDBJ whole genome shotgun (WGS) entry which is preliminary data.</text>
</comment>
<feature type="compositionally biased region" description="Polar residues" evidence="7">
    <location>
        <begin position="713"/>
        <end position="723"/>
    </location>
</feature>
<dbReference type="RefSeq" id="WP_209403696.1">
    <property type="nucleotide sequence ID" value="NZ_JAGIYQ010000003.1"/>
</dbReference>
<comment type="catalytic activity">
    <reaction evidence="6">
        <text>Preferential cleavage: (Ac)2-L-Lys-D-Ala-|-D-Ala. Also transpeptidation of peptidyl-alanyl moieties that are N-acyl substituents of D-alanine.</text>
        <dbReference type="EC" id="3.4.16.4"/>
    </reaction>
</comment>
<protein>
    <recommendedName>
        <fullName evidence="4">serine-type D-Ala-D-Ala carboxypeptidase</fullName>
        <ecNumber evidence="4">3.4.16.4</ecNumber>
    </recommendedName>
</protein>
<dbReference type="SMART" id="SM00740">
    <property type="entry name" value="PASTA"/>
    <property type="match status" value="2"/>
</dbReference>
<evidence type="ECO:0000256" key="7">
    <source>
        <dbReference type="SAM" id="MobiDB-lite"/>
    </source>
</evidence>
<dbReference type="InterPro" id="IPR050515">
    <property type="entry name" value="Beta-lactam/transpept"/>
</dbReference>
<dbReference type="Pfam" id="PF03793">
    <property type="entry name" value="PASTA"/>
    <property type="match status" value="1"/>
</dbReference>
<dbReference type="PANTHER" id="PTHR30627">
    <property type="entry name" value="PEPTIDOGLYCAN D,D-TRANSPEPTIDASE"/>
    <property type="match status" value="1"/>
</dbReference>
<dbReference type="CDD" id="cd06575">
    <property type="entry name" value="PASTA_Pbp2x-like_2"/>
    <property type="match status" value="1"/>
</dbReference>
<dbReference type="EMBL" id="JAGIYQ010000003">
    <property type="protein sequence ID" value="MBP0724809.1"/>
    <property type="molecule type" value="Genomic_DNA"/>
</dbReference>
<evidence type="ECO:0000313" key="10">
    <source>
        <dbReference type="Proteomes" id="UP000682134"/>
    </source>
</evidence>
<comment type="subcellular location">
    <subcellularLocation>
        <location evidence="1">Membrane</location>
    </subcellularLocation>
</comment>
<dbReference type="Gene3D" id="3.30.10.20">
    <property type="match status" value="1"/>
</dbReference>
<gene>
    <name evidence="9" type="ORF">J5Y03_06345</name>
</gene>
<dbReference type="Proteomes" id="UP000682134">
    <property type="component" value="Unassembled WGS sequence"/>
</dbReference>
<dbReference type="InterPro" id="IPR001460">
    <property type="entry name" value="PCN-bd_Tpept"/>
</dbReference>
<dbReference type="InterPro" id="IPR036138">
    <property type="entry name" value="PBP_dimer_sf"/>
</dbReference>
<evidence type="ECO:0000256" key="6">
    <source>
        <dbReference type="ARBA" id="ARBA00034000"/>
    </source>
</evidence>
<evidence type="ECO:0000256" key="2">
    <source>
        <dbReference type="ARBA" id="ARBA00004752"/>
    </source>
</evidence>
<dbReference type="AlphaFoldDB" id="A0A940NG38"/>
<dbReference type="GO" id="GO:0071555">
    <property type="term" value="P:cell wall organization"/>
    <property type="evidence" value="ECO:0007669"/>
    <property type="project" value="TreeGrafter"/>
</dbReference>
<dbReference type="InterPro" id="IPR012338">
    <property type="entry name" value="Beta-lactam/transpept-like"/>
</dbReference>
<evidence type="ECO:0000256" key="1">
    <source>
        <dbReference type="ARBA" id="ARBA00004370"/>
    </source>
</evidence>
<dbReference type="SUPFAM" id="SSF56601">
    <property type="entry name" value="beta-lactamase/transpeptidase-like"/>
    <property type="match status" value="1"/>
</dbReference>
<keyword evidence="5" id="KW-0472">Membrane</keyword>
<dbReference type="SUPFAM" id="SSF56519">
    <property type="entry name" value="Penicillin binding protein dimerisation domain"/>
    <property type="match status" value="1"/>
</dbReference>
<feature type="region of interest" description="Disordered" evidence="7">
    <location>
        <begin position="709"/>
        <end position="730"/>
    </location>
</feature>
<accession>A0A940NG38</accession>
<evidence type="ECO:0000259" key="8">
    <source>
        <dbReference type="PROSITE" id="PS51178"/>
    </source>
</evidence>
<dbReference type="Gene3D" id="3.90.1310.10">
    <property type="entry name" value="Penicillin-binding protein 2a (Domain 2)"/>
    <property type="match status" value="1"/>
</dbReference>
<dbReference type="GO" id="GO:0009002">
    <property type="term" value="F:serine-type D-Ala-D-Ala carboxypeptidase activity"/>
    <property type="evidence" value="ECO:0007669"/>
    <property type="project" value="UniProtKB-EC"/>
</dbReference>
<dbReference type="Pfam" id="PF00905">
    <property type="entry name" value="Transpeptidase"/>
    <property type="match status" value="1"/>
</dbReference>
<evidence type="ECO:0000256" key="3">
    <source>
        <dbReference type="ARBA" id="ARBA00007171"/>
    </source>
</evidence>
<dbReference type="EC" id="3.4.16.4" evidence="4"/>
<dbReference type="Gene3D" id="3.30.70.2110">
    <property type="match status" value="1"/>
</dbReference>
<dbReference type="Gene3D" id="3.40.710.10">
    <property type="entry name" value="DD-peptidase/beta-lactamase superfamily"/>
    <property type="match status" value="1"/>
</dbReference>
<dbReference type="PANTHER" id="PTHR30627:SF26">
    <property type="entry name" value="PENICILLIN-BINDING PROTEIN 2B"/>
    <property type="match status" value="1"/>
</dbReference>
<reference evidence="9" key="1">
    <citation type="submission" date="2021-04" db="EMBL/GenBank/DDBJ databases">
        <title>Genome seq and assembly of Bacillus sp.</title>
        <authorList>
            <person name="Chhetri G."/>
        </authorList>
    </citation>
    <scope>NUCLEOTIDE SEQUENCE</scope>
    <source>
        <strain evidence="9">RG28</strain>
    </source>
</reference>
<dbReference type="Gene3D" id="2.20.70.70">
    <property type="match status" value="1"/>
</dbReference>
<comment type="similarity">
    <text evidence="3">Belongs to the transpeptidase family.</text>
</comment>
<name>A0A940NG38_9BACI</name>
<proteinExistence type="inferred from homology"/>
<dbReference type="InterPro" id="IPR005311">
    <property type="entry name" value="PBP_dimer"/>
</dbReference>
<sequence length="730" mass="80004">MRKKKSKYMNLGIRWFFLITVILFVLLVGRVSYVQLADKVEGTEIKNYVNEKYNSTQVIPALRGGIYDANGQPLAEEVNSYTVSAVLDPKASKNSKIPLNVVDKEKTARELAPILNVSEQSILDQLSKKKYQVELGPGGRRNISQDKKDKIEKLALPGIIFTPTHTRYYPNGVFASHILGYTTLDDAGNLVGEMGLEKSLNKEMTEKDGKVTYLRDRKGNILPYAKEKITPPKNGDNVNLTLETKIQSLLEDSMTEVEKEYKPEKMVAIVEDPKTGKILAMSNRPSFDPNKHDITNYTNDAVSSAFESGSTMKIFTVAAAMNEGVYNGNEYYHSGSYKIGKTTIHDVNRSGWGSITFDEGVQRSSNVAMAILLNQKLGADRYLQYYKKFGLTQKTGINIPGEVAGRLLYNMPLEQTTTAFGQGSTVTPIEIVQGAGAIANDGKMMKPYLVNSIVDPDTQKTVTQYHPEVVDTPITAETAKRERALLSTVITSPHGTGHAYALDGYTLAGKTGTAQISDGKGQYSKGLGQNYFSFIGMAPADKPELVMYVSVLKPKLQPTQLGSAPVSQIFKTVMQGALEYMKVEKTGTENVKQIVDHDSTSVPNLQGLSVDDAKSLTIGNGLKFVQLGDGSTVLGQSIKNGSKVVRGTTIYVKTDGKNKMPLMDGWSLLDVRRISDLFNLKLTTKGSGFVISQSKNSGSEIRDGDFLSIELQPPSQAENSQNKIEVKTKG</sequence>